<evidence type="ECO:0000313" key="12">
    <source>
        <dbReference type="Proteomes" id="UP001596242"/>
    </source>
</evidence>
<evidence type="ECO:0000256" key="3">
    <source>
        <dbReference type="ARBA" id="ARBA00023015"/>
    </source>
</evidence>
<evidence type="ECO:0000256" key="5">
    <source>
        <dbReference type="ARBA" id="ARBA00023163"/>
    </source>
</evidence>
<evidence type="ECO:0000256" key="7">
    <source>
        <dbReference type="PROSITE-ProRule" id="PRU01091"/>
    </source>
</evidence>
<keyword evidence="1 6" id="KW-0597">Phosphoprotein</keyword>
<protein>
    <submittedName>
        <fullName evidence="11">Response regulator transcription factor</fullName>
    </submittedName>
</protein>
<proteinExistence type="predicted"/>
<keyword evidence="3" id="KW-0805">Transcription regulation</keyword>
<evidence type="ECO:0000256" key="1">
    <source>
        <dbReference type="ARBA" id="ARBA00022553"/>
    </source>
</evidence>
<dbReference type="InterPro" id="IPR001789">
    <property type="entry name" value="Sig_transdc_resp-reg_receiver"/>
</dbReference>
<dbReference type="Gene3D" id="1.10.10.10">
    <property type="entry name" value="Winged helix-like DNA-binding domain superfamily/Winged helix DNA-binding domain"/>
    <property type="match status" value="1"/>
</dbReference>
<dbReference type="PANTHER" id="PTHR48111:SF1">
    <property type="entry name" value="TWO-COMPONENT RESPONSE REGULATOR ORR33"/>
    <property type="match status" value="1"/>
</dbReference>
<dbReference type="InterPro" id="IPR039420">
    <property type="entry name" value="WalR-like"/>
</dbReference>
<keyword evidence="4 7" id="KW-0238">DNA-binding</keyword>
<keyword evidence="12" id="KW-1185">Reference proteome</keyword>
<organism evidence="11 12">
    <name type="scientific">Streptomyces pratens</name>
    <dbReference type="NCBI Taxonomy" id="887456"/>
    <lineage>
        <taxon>Bacteria</taxon>
        <taxon>Bacillati</taxon>
        <taxon>Actinomycetota</taxon>
        <taxon>Actinomycetes</taxon>
        <taxon>Kitasatosporales</taxon>
        <taxon>Streptomycetaceae</taxon>
        <taxon>Streptomyces</taxon>
    </lineage>
</organism>
<dbReference type="RefSeq" id="WP_386395039.1">
    <property type="nucleotide sequence ID" value="NZ_JBHSPT010000018.1"/>
</dbReference>
<feature type="region of interest" description="Disordered" evidence="8">
    <location>
        <begin position="1"/>
        <end position="35"/>
    </location>
</feature>
<feature type="modified residue" description="4-aspartylphosphate" evidence="6">
    <location>
        <position position="86"/>
    </location>
</feature>
<evidence type="ECO:0000259" key="9">
    <source>
        <dbReference type="PROSITE" id="PS50110"/>
    </source>
</evidence>
<dbReference type="Pfam" id="PF00072">
    <property type="entry name" value="Response_reg"/>
    <property type="match status" value="1"/>
</dbReference>
<evidence type="ECO:0000256" key="4">
    <source>
        <dbReference type="ARBA" id="ARBA00023125"/>
    </source>
</evidence>
<dbReference type="PROSITE" id="PS50110">
    <property type="entry name" value="RESPONSE_REGULATORY"/>
    <property type="match status" value="1"/>
</dbReference>
<keyword evidence="2" id="KW-0902">Two-component regulatory system</keyword>
<keyword evidence="5" id="KW-0804">Transcription</keyword>
<dbReference type="Gene3D" id="3.40.50.2300">
    <property type="match status" value="1"/>
</dbReference>
<evidence type="ECO:0000256" key="6">
    <source>
        <dbReference type="PROSITE-ProRule" id="PRU00169"/>
    </source>
</evidence>
<dbReference type="EMBL" id="JBHSPT010000018">
    <property type="protein sequence ID" value="MFC6055557.1"/>
    <property type="molecule type" value="Genomic_DNA"/>
</dbReference>
<dbReference type="InterPro" id="IPR011006">
    <property type="entry name" value="CheY-like_superfamily"/>
</dbReference>
<dbReference type="PANTHER" id="PTHR48111">
    <property type="entry name" value="REGULATOR OF RPOS"/>
    <property type="match status" value="1"/>
</dbReference>
<dbReference type="SMART" id="SM00862">
    <property type="entry name" value="Trans_reg_C"/>
    <property type="match status" value="1"/>
</dbReference>
<comment type="caution">
    <text evidence="11">The sequence shown here is derived from an EMBL/GenBank/DDBJ whole genome shotgun (WGS) entry which is preliminary data.</text>
</comment>
<gene>
    <name evidence="11" type="ORF">ACFP50_08815</name>
</gene>
<evidence type="ECO:0000256" key="8">
    <source>
        <dbReference type="SAM" id="MobiDB-lite"/>
    </source>
</evidence>
<dbReference type="InterPro" id="IPR036388">
    <property type="entry name" value="WH-like_DNA-bd_sf"/>
</dbReference>
<dbReference type="Gene3D" id="6.10.250.690">
    <property type="match status" value="1"/>
</dbReference>
<dbReference type="Proteomes" id="UP001596242">
    <property type="component" value="Unassembled WGS sequence"/>
</dbReference>
<dbReference type="InterPro" id="IPR001867">
    <property type="entry name" value="OmpR/PhoB-type_DNA-bd"/>
</dbReference>
<name>A0ABW1LXJ4_9ACTN</name>
<feature type="DNA-binding region" description="OmpR/PhoB-type" evidence="7">
    <location>
        <begin position="158"/>
        <end position="253"/>
    </location>
</feature>
<dbReference type="Pfam" id="PF00486">
    <property type="entry name" value="Trans_reg_C"/>
    <property type="match status" value="1"/>
</dbReference>
<dbReference type="SUPFAM" id="SSF52172">
    <property type="entry name" value="CheY-like"/>
    <property type="match status" value="1"/>
</dbReference>
<evidence type="ECO:0000256" key="2">
    <source>
        <dbReference type="ARBA" id="ARBA00023012"/>
    </source>
</evidence>
<reference evidence="12" key="1">
    <citation type="journal article" date="2019" name="Int. J. Syst. Evol. Microbiol.">
        <title>The Global Catalogue of Microorganisms (GCM) 10K type strain sequencing project: providing services to taxonomists for standard genome sequencing and annotation.</title>
        <authorList>
            <consortium name="The Broad Institute Genomics Platform"/>
            <consortium name="The Broad Institute Genome Sequencing Center for Infectious Disease"/>
            <person name="Wu L."/>
            <person name="Ma J."/>
        </authorList>
    </citation>
    <scope>NUCLEOTIDE SEQUENCE [LARGE SCALE GENOMIC DNA]</scope>
    <source>
        <strain evidence="12">JCM 12763</strain>
    </source>
</reference>
<feature type="domain" description="Response regulatory" evidence="9">
    <location>
        <begin position="37"/>
        <end position="150"/>
    </location>
</feature>
<sequence length="263" mass="29046">MTATSHPDSLPAYRSTGHPAGCVLGEGPSSPRGHGRHVLVVEQDPSVTELIATTLELVGYRVCTAGTAADGMVRFTEHRFDLVVLDATLPDLIGFTRGRRVAPADRPPLLFLTTCDFLHSLLPELGPGGEDYVTKPVRIAEVLARAQVLLRGRTPEQQGMHCYGDLVLDDATCQAWRGSRQLDLTPAEYRLLSHLLANAERVLSKEQISRHVWGEYRANSAIEKLVSRLRLKVDKEHPALIRTRRGFGYWLGHPARQDATPAH</sequence>
<evidence type="ECO:0000313" key="11">
    <source>
        <dbReference type="EMBL" id="MFC6055557.1"/>
    </source>
</evidence>
<dbReference type="CDD" id="cd00383">
    <property type="entry name" value="trans_reg_C"/>
    <property type="match status" value="1"/>
</dbReference>
<dbReference type="PROSITE" id="PS51755">
    <property type="entry name" value="OMPR_PHOB"/>
    <property type="match status" value="1"/>
</dbReference>
<evidence type="ECO:0000259" key="10">
    <source>
        <dbReference type="PROSITE" id="PS51755"/>
    </source>
</evidence>
<feature type="domain" description="OmpR/PhoB-type" evidence="10">
    <location>
        <begin position="158"/>
        <end position="253"/>
    </location>
</feature>
<accession>A0ABW1LXJ4</accession>
<dbReference type="SMART" id="SM00448">
    <property type="entry name" value="REC"/>
    <property type="match status" value="1"/>
</dbReference>